<dbReference type="GO" id="GO:0004536">
    <property type="term" value="F:DNA nuclease activity"/>
    <property type="evidence" value="ECO:0007669"/>
    <property type="project" value="InterPro"/>
</dbReference>
<comment type="similarity">
    <text evidence="1">Belongs to the metallo-dependent hydrolases superfamily. TatD-type hydrolase family.</text>
</comment>
<reference evidence="5 6" key="1">
    <citation type="submission" date="2019-11" db="EMBL/GenBank/DDBJ databases">
        <authorList>
            <person name="Zhang X.Y."/>
        </authorList>
    </citation>
    <scope>NUCLEOTIDE SEQUENCE [LARGE SCALE GENOMIC DNA]</scope>
    <source>
        <strain evidence="5 6">C176</strain>
    </source>
</reference>
<organism evidence="5 6">
    <name type="scientific">Spiribacter salilacus</name>
    <dbReference type="NCBI Taxonomy" id="2664894"/>
    <lineage>
        <taxon>Bacteria</taxon>
        <taxon>Pseudomonadati</taxon>
        <taxon>Pseudomonadota</taxon>
        <taxon>Gammaproteobacteria</taxon>
        <taxon>Chromatiales</taxon>
        <taxon>Ectothiorhodospiraceae</taxon>
        <taxon>Spiribacter</taxon>
    </lineage>
</organism>
<dbReference type="SUPFAM" id="SSF51556">
    <property type="entry name" value="Metallo-dependent hydrolases"/>
    <property type="match status" value="1"/>
</dbReference>
<dbReference type="InterPro" id="IPR018228">
    <property type="entry name" value="DNase_TatD-rel_CS"/>
</dbReference>
<keyword evidence="5" id="KW-0269">Exonuclease</keyword>
<name>A0A6N7QNP3_9GAMM</name>
<dbReference type="GO" id="GO:0004527">
    <property type="term" value="F:exonuclease activity"/>
    <property type="evidence" value="ECO:0007669"/>
    <property type="project" value="UniProtKB-KW"/>
</dbReference>
<dbReference type="PROSITE" id="PS01091">
    <property type="entry name" value="TATD_3"/>
    <property type="match status" value="1"/>
</dbReference>
<evidence type="ECO:0000256" key="4">
    <source>
        <dbReference type="PIRSR" id="PIRSR005902-1"/>
    </source>
</evidence>
<keyword evidence="6" id="KW-1185">Reference proteome</keyword>
<dbReference type="RefSeq" id="WP_153718362.1">
    <property type="nucleotide sequence ID" value="NZ_WJPP01000001.1"/>
</dbReference>
<keyword evidence="2 4" id="KW-0479">Metal-binding</keyword>
<dbReference type="Pfam" id="PF01026">
    <property type="entry name" value="TatD_DNase"/>
    <property type="match status" value="1"/>
</dbReference>
<dbReference type="PANTHER" id="PTHR46124">
    <property type="entry name" value="D-AMINOACYL-TRNA DEACYLASE"/>
    <property type="match status" value="1"/>
</dbReference>
<feature type="binding site" evidence="4">
    <location>
        <position position="126"/>
    </location>
    <ligand>
        <name>a divalent metal cation</name>
        <dbReference type="ChEBI" id="CHEBI:60240"/>
        <label>2</label>
    </ligand>
</feature>
<dbReference type="PANTHER" id="PTHR46124:SF2">
    <property type="entry name" value="D-AMINOACYL-TRNA DEACYLASE"/>
    <property type="match status" value="1"/>
</dbReference>
<evidence type="ECO:0000256" key="3">
    <source>
        <dbReference type="ARBA" id="ARBA00022801"/>
    </source>
</evidence>
<feature type="binding site" evidence="4">
    <location>
        <position position="6"/>
    </location>
    <ligand>
        <name>a divalent metal cation</name>
        <dbReference type="ChEBI" id="CHEBI:60240"/>
        <label>1</label>
    </ligand>
</feature>
<feature type="binding site" evidence="4">
    <location>
        <position position="201"/>
    </location>
    <ligand>
        <name>a divalent metal cation</name>
        <dbReference type="ChEBI" id="CHEBI:60240"/>
        <label>1</label>
    </ligand>
</feature>
<dbReference type="EMBL" id="WJPP01000001">
    <property type="protein sequence ID" value="MRH77300.1"/>
    <property type="molecule type" value="Genomic_DNA"/>
</dbReference>
<sequence length="268" mass="29375">MLIDSHCHFHLLEGPDSADSALAEAKANGVSYFLNVAIDPSEHTRLCDFSARHPEVFASAGMHPCGTGPEPTIEQLVEFAQRPEIVAIGETGLDYGAGEGDYTWQEDRFRCHIEAARLAGVPIIVHSRLAPADTVRVLQESDAASVGGVIHCFVEDLATAHKLLDLGFFLSLSGILTFRNAEALRRTAAKLPIDRLLVETDSPYLAPVPHRGKENRPQWVAQVLQCLADLQQVDPPTMMERTAENFFQCFPRAAQRAATTENHLNKGV</sequence>
<dbReference type="GO" id="GO:0005829">
    <property type="term" value="C:cytosol"/>
    <property type="evidence" value="ECO:0007669"/>
    <property type="project" value="TreeGrafter"/>
</dbReference>
<dbReference type="InterPro" id="IPR001130">
    <property type="entry name" value="TatD-like"/>
</dbReference>
<keyword evidence="3" id="KW-0378">Hydrolase</keyword>
<keyword evidence="5" id="KW-0540">Nuclease</keyword>
<dbReference type="GO" id="GO:0046872">
    <property type="term" value="F:metal ion binding"/>
    <property type="evidence" value="ECO:0007669"/>
    <property type="project" value="UniProtKB-KW"/>
</dbReference>
<feature type="binding site" evidence="4">
    <location>
        <position position="151"/>
    </location>
    <ligand>
        <name>a divalent metal cation</name>
        <dbReference type="ChEBI" id="CHEBI:60240"/>
        <label>2</label>
    </ligand>
</feature>
<dbReference type="Gene3D" id="3.20.20.140">
    <property type="entry name" value="Metal-dependent hydrolases"/>
    <property type="match status" value="1"/>
</dbReference>
<evidence type="ECO:0000256" key="2">
    <source>
        <dbReference type="ARBA" id="ARBA00022723"/>
    </source>
</evidence>
<comment type="caution">
    <text evidence="5">The sequence shown here is derived from an EMBL/GenBank/DDBJ whole genome shotgun (WGS) entry which is preliminary data.</text>
</comment>
<accession>A0A6N7QNP3</accession>
<dbReference type="InterPro" id="IPR032466">
    <property type="entry name" value="Metal_Hydrolase"/>
</dbReference>
<feature type="binding site" evidence="4">
    <location>
        <position position="90"/>
    </location>
    <ligand>
        <name>a divalent metal cation</name>
        <dbReference type="ChEBI" id="CHEBI:60240"/>
        <label>1</label>
    </ligand>
</feature>
<evidence type="ECO:0000313" key="6">
    <source>
        <dbReference type="Proteomes" id="UP000433788"/>
    </source>
</evidence>
<dbReference type="NCBIfam" id="TIGR00010">
    <property type="entry name" value="YchF/TatD family DNA exonuclease"/>
    <property type="match status" value="1"/>
</dbReference>
<dbReference type="Proteomes" id="UP000433788">
    <property type="component" value="Unassembled WGS sequence"/>
</dbReference>
<dbReference type="PIRSF" id="PIRSF005902">
    <property type="entry name" value="DNase_TatD"/>
    <property type="match status" value="1"/>
</dbReference>
<evidence type="ECO:0000313" key="5">
    <source>
        <dbReference type="EMBL" id="MRH77300.1"/>
    </source>
</evidence>
<proteinExistence type="inferred from homology"/>
<evidence type="ECO:0000256" key="1">
    <source>
        <dbReference type="ARBA" id="ARBA00009275"/>
    </source>
</evidence>
<dbReference type="CDD" id="cd01310">
    <property type="entry name" value="TatD_DNAse"/>
    <property type="match status" value="1"/>
</dbReference>
<dbReference type="InterPro" id="IPR015991">
    <property type="entry name" value="TatD/YcfH-like"/>
</dbReference>
<feature type="binding site" evidence="4">
    <location>
        <position position="8"/>
    </location>
    <ligand>
        <name>a divalent metal cation</name>
        <dbReference type="ChEBI" id="CHEBI:60240"/>
        <label>1</label>
    </ligand>
</feature>
<gene>
    <name evidence="5" type="ORF">GH984_01045</name>
</gene>
<dbReference type="FunFam" id="3.20.20.140:FF:000005">
    <property type="entry name" value="TatD family hydrolase"/>
    <property type="match status" value="1"/>
</dbReference>
<dbReference type="AlphaFoldDB" id="A0A6N7QNP3"/>
<protein>
    <submittedName>
        <fullName evidence="5">YchF/TatD family DNA exonuclease</fullName>
    </submittedName>
</protein>